<protein>
    <recommendedName>
        <fullName evidence="1">Calcium-activated chloride channel N-terminal domain-containing protein</fullName>
    </recommendedName>
</protein>
<dbReference type="InterPro" id="IPR013642">
    <property type="entry name" value="CLCA_N"/>
</dbReference>
<accession>A0AA88KVL3</accession>
<keyword evidence="3" id="KW-1185">Reference proteome</keyword>
<reference evidence="2" key="1">
    <citation type="submission" date="2023-07" db="EMBL/GenBank/DDBJ databases">
        <title>Chromosome-level genome assembly of Artemia franciscana.</title>
        <authorList>
            <person name="Jo E."/>
        </authorList>
    </citation>
    <scope>NUCLEOTIDE SEQUENCE</scope>
    <source>
        <tissue evidence="2">Whole body</tissue>
    </source>
</reference>
<feature type="non-terminal residue" evidence="2">
    <location>
        <position position="413"/>
    </location>
</feature>
<name>A0AA88KVL3_ARTSF</name>
<dbReference type="EMBL" id="JAVRJZ010000050">
    <property type="protein sequence ID" value="KAK2703994.1"/>
    <property type="molecule type" value="Genomic_DNA"/>
</dbReference>
<gene>
    <name evidence="2" type="ORF">QYM36_017682</name>
</gene>
<evidence type="ECO:0000259" key="1">
    <source>
        <dbReference type="Pfam" id="PF08434"/>
    </source>
</evidence>
<proteinExistence type="predicted"/>
<comment type="caution">
    <text evidence="2">The sequence shown here is derived from an EMBL/GenBank/DDBJ whole genome shotgun (WGS) entry which is preliminary data.</text>
</comment>
<organism evidence="2 3">
    <name type="scientific">Artemia franciscana</name>
    <name type="common">Brine shrimp</name>
    <name type="synonym">Artemia sanfranciscana</name>
    <dbReference type="NCBI Taxonomy" id="6661"/>
    <lineage>
        <taxon>Eukaryota</taxon>
        <taxon>Metazoa</taxon>
        <taxon>Ecdysozoa</taxon>
        <taxon>Arthropoda</taxon>
        <taxon>Crustacea</taxon>
        <taxon>Branchiopoda</taxon>
        <taxon>Anostraca</taxon>
        <taxon>Artemiidae</taxon>
        <taxon>Artemia</taxon>
    </lineage>
</organism>
<dbReference type="Proteomes" id="UP001187531">
    <property type="component" value="Unassembled WGS sequence"/>
</dbReference>
<feature type="domain" description="Calcium-activated chloride channel N-terminal" evidence="1">
    <location>
        <begin position="6"/>
        <end position="200"/>
    </location>
</feature>
<dbReference type="AlphaFoldDB" id="A0AA88KVL3"/>
<sequence length="413" mass="46076">MGLYKTTFENAHIRIVNADDSPLGHAPWTSHSGLCGIQGDYISVTKEFIEADDQFVQQFGSKEKALIHEWAHFRWGVFEEYGFPGDARFPYFYFPPEKTEQVAVYSASADLAGVYLKIDGTTCAANDSGIYADDCRFFPNNDNTASVSLMSFHYLPGVALALQFDDVAYHRKSIPSKQNHLCNYQSIWETMMKNNEDFPDAGTVAKPTTFKIVKRLSTPVIFAIFDIGLTNYPNIDIEIIKSHLLSASESFVGRHFGFATYSGAQAIKFDIRLSIDYLEDLDEVERALSTVTQSDDVSSTFSYPIDRAIRTIAEYGAPAGAILYIIGYSGIDHRNGFLEPHILSLALKNRITLIGQESALKTSGIGNQLRRIGNMTEGFFYQIPGVFSKDELDRNFDYVQKVLAEPISLGGIT</sequence>
<dbReference type="Pfam" id="PF08434">
    <property type="entry name" value="CLCA"/>
    <property type="match status" value="1"/>
</dbReference>
<evidence type="ECO:0000313" key="2">
    <source>
        <dbReference type="EMBL" id="KAK2703994.1"/>
    </source>
</evidence>
<evidence type="ECO:0000313" key="3">
    <source>
        <dbReference type="Proteomes" id="UP001187531"/>
    </source>
</evidence>